<dbReference type="InterPro" id="IPR031127">
    <property type="entry name" value="E3_UB_ligase_RBR"/>
</dbReference>
<keyword evidence="10 13" id="KW-0863">Zinc-finger</keyword>
<dbReference type="PROSITE" id="PS50089">
    <property type="entry name" value="ZF_RING_2"/>
    <property type="match status" value="1"/>
</dbReference>
<gene>
    <name evidence="16" type="ORF">CTI12_AA606860</name>
</gene>
<dbReference type="EMBL" id="PKPP01019517">
    <property type="protein sequence ID" value="PWA35713.1"/>
    <property type="molecule type" value="Genomic_DNA"/>
</dbReference>
<accession>A0A2U1KGI1</accession>
<dbReference type="InterPro" id="IPR044066">
    <property type="entry name" value="TRIAD_supradom"/>
</dbReference>
<dbReference type="GO" id="GO:0008270">
    <property type="term" value="F:zinc ion binding"/>
    <property type="evidence" value="ECO:0007669"/>
    <property type="project" value="UniProtKB-KW"/>
</dbReference>
<keyword evidence="8" id="KW-0479">Metal-binding</keyword>
<dbReference type="Pfam" id="PF01485">
    <property type="entry name" value="IBR"/>
    <property type="match status" value="1"/>
</dbReference>
<evidence type="ECO:0000259" key="15">
    <source>
        <dbReference type="PROSITE" id="PS51873"/>
    </source>
</evidence>
<evidence type="ECO:0000256" key="3">
    <source>
        <dbReference type="ARBA" id="ARBA00003976"/>
    </source>
</evidence>
<evidence type="ECO:0000256" key="13">
    <source>
        <dbReference type="PROSITE-ProRule" id="PRU00175"/>
    </source>
</evidence>
<dbReference type="OrthoDB" id="10009520at2759"/>
<organism evidence="16 17">
    <name type="scientific">Artemisia annua</name>
    <name type="common">Sweet wormwood</name>
    <dbReference type="NCBI Taxonomy" id="35608"/>
    <lineage>
        <taxon>Eukaryota</taxon>
        <taxon>Viridiplantae</taxon>
        <taxon>Streptophyta</taxon>
        <taxon>Embryophyta</taxon>
        <taxon>Tracheophyta</taxon>
        <taxon>Spermatophyta</taxon>
        <taxon>Magnoliopsida</taxon>
        <taxon>eudicotyledons</taxon>
        <taxon>Gunneridae</taxon>
        <taxon>Pentapetalae</taxon>
        <taxon>asterids</taxon>
        <taxon>campanulids</taxon>
        <taxon>Asterales</taxon>
        <taxon>Asteraceae</taxon>
        <taxon>Asteroideae</taxon>
        <taxon>Anthemideae</taxon>
        <taxon>Artemisiinae</taxon>
        <taxon>Artemisia</taxon>
    </lineage>
</organism>
<evidence type="ECO:0000256" key="8">
    <source>
        <dbReference type="ARBA" id="ARBA00022723"/>
    </source>
</evidence>
<comment type="cofactor">
    <cofactor evidence="2">
        <name>Zn(2+)</name>
        <dbReference type="ChEBI" id="CHEBI:29105"/>
    </cofactor>
</comment>
<keyword evidence="7" id="KW-0808">Transferase</keyword>
<evidence type="ECO:0000313" key="16">
    <source>
        <dbReference type="EMBL" id="PWA35713.1"/>
    </source>
</evidence>
<dbReference type="SUPFAM" id="SSF57850">
    <property type="entry name" value="RING/U-box"/>
    <property type="match status" value="1"/>
</dbReference>
<dbReference type="GO" id="GO:0061630">
    <property type="term" value="F:ubiquitin protein ligase activity"/>
    <property type="evidence" value="ECO:0007669"/>
    <property type="project" value="UniProtKB-EC"/>
</dbReference>
<evidence type="ECO:0000256" key="6">
    <source>
        <dbReference type="ARBA" id="ARBA00012251"/>
    </source>
</evidence>
<evidence type="ECO:0000313" key="17">
    <source>
        <dbReference type="Proteomes" id="UP000245207"/>
    </source>
</evidence>
<comment type="function">
    <text evidence="3">Might act as an E3 ubiquitin-protein ligase, or as part of E3 complex, which accepts ubiquitin from specific E2 ubiquitin-conjugating enzymes and then transfers it to substrates.</text>
</comment>
<comment type="caution">
    <text evidence="16">The sequence shown here is derived from an EMBL/GenBank/DDBJ whole genome shotgun (WGS) entry which is preliminary data.</text>
</comment>
<keyword evidence="12" id="KW-0862">Zinc</keyword>
<sequence length="232" mass="26315">MDSCDYYYSEEYDSDKHHSDEYPSGEEDVFDKTLEAKQKNYAILAVEDIDERQQKDINAISSVLSISRDSASMLLRYYNWNAEDAQAAWVMDTKKVCKDVGLLHIEDIKSLEAKELICGICFDSYPLDYIKTTGCGHPFCDTCWTAYISISINDGPGCLSLRCPDPSCGVVVGVSMINILASDEDRKKYHHYHLRTYIEHNKKAKWCPAPGCDCAVEFDIGSENYDVSCILY</sequence>
<dbReference type="PROSITE" id="PS51873">
    <property type="entry name" value="TRIAD"/>
    <property type="match status" value="1"/>
</dbReference>
<evidence type="ECO:0000256" key="2">
    <source>
        <dbReference type="ARBA" id="ARBA00001947"/>
    </source>
</evidence>
<dbReference type="Pfam" id="PF21235">
    <property type="entry name" value="UBA_ARI1"/>
    <property type="match status" value="1"/>
</dbReference>
<feature type="domain" description="RING-type" evidence="14">
    <location>
        <begin position="118"/>
        <end position="164"/>
    </location>
</feature>
<evidence type="ECO:0000259" key="14">
    <source>
        <dbReference type="PROSITE" id="PS50089"/>
    </source>
</evidence>
<reference evidence="16 17" key="1">
    <citation type="journal article" date="2018" name="Mol. Plant">
        <title>The genome of Artemisia annua provides insight into the evolution of Asteraceae family and artemisinin biosynthesis.</title>
        <authorList>
            <person name="Shen Q."/>
            <person name="Zhang L."/>
            <person name="Liao Z."/>
            <person name="Wang S."/>
            <person name="Yan T."/>
            <person name="Shi P."/>
            <person name="Liu M."/>
            <person name="Fu X."/>
            <person name="Pan Q."/>
            <person name="Wang Y."/>
            <person name="Lv Z."/>
            <person name="Lu X."/>
            <person name="Zhang F."/>
            <person name="Jiang W."/>
            <person name="Ma Y."/>
            <person name="Chen M."/>
            <person name="Hao X."/>
            <person name="Li L."/>
            <person name="Tang Y."/>
            <person name="Lv G."/>
            <person name="Zhou Y."/>
            <person name="Sun X."/>
            <person name="Brodelius P.E."/>
            <person name="Rose J.K.C."/>
            <person name="Tang K."/>
        </authorList>
    </citation>
    <scope>NUCLEOTIDE SEQUENCE [LARGE SCALE GENOMIC DNA]</scope>
    <source>
        <strain evidence="17">cv. Huhao1</strain>
        <tissue evidence="16">Leaf</tissue>
    </source>
</reference>
<evidence type="ECO:0000256" key="4">
    <source>
        <dbReference type="ARBA" id="ARBA00004906"/>
    </source>
</evidence>
<dbReference type="PANTHER" id="PTHR11685">
    <property type="entry name" value="RBR FAMILY RING FINGER AND IBR DOMAIN-CONTAINING"/>
    <property type="match status" value="1"/>
</dbReference>
<evidence type="ECO:0000256" key="1">
    <source>
        <dbReference type="ARBA" id="ARBA00001798"/>
    </source>
</evidence>
<keyword evidence="9" id="KW-0677">Repeat</keyword>
<proteinExistence type="inferred from homology"/>
<dbReference type="Proteomes" id="UP000245207">
    <property type="component" value="Unassembled WGS sequence"/>
</dbReference>
<dbReference type="EC" id="2.3.2.31" evidence="6"/>
<evidence type="ECO:0000256" key="7">
    <source>
        <dbReference type="ARBA" id="ARBA00022679"/>
    </source>
</evidence>
<dbReference type="InterPro" id="IPR013083">
    <property type="entry name" value="Znf_RING/FYVE/PHD"/>
</dbReference>
<evidence type="ECO:0000256" key="12">
    <source>
        <dbReference type="ARBA" id="ARBA00022833"/>
    </source>
</evidence>
<evidence type="ECO:0000256" key="5">
    <source>
        <dbReference type="ARBA" id="ARBA00005884"/>
    </source>
</evidence>
<name>A0A2U1KGI1_ARTAN</name>
<dbReference type="FunFam" id="3.30.40.10:FF:000019">
    <property type="entry name" value="RBR-type E3 ubiquitin transferase"/>
    <property type="match status" value="1"/>
</dbReference>
<comment type="similarity">
    <text evidence="5">Belongs to the RBR family. Ariadne subfamily.</text>
</comment>
<comment type="pathway">
    <text evidence="4">Protein modification; protein ubiquitination.</text>
</comment>
<keyword evidence="11" id="KW-0833">Ubl conjugation pathway</keyword>
<dbReference type="InterPro" id="IPR002867">
    <property type="entry name" value="IBR_dom"/>
</dbReference>
<evidence type="ECO:0000256" key="11">
    <source>
        <dbReference type="ARBA" id="ARBA00022786"/>
    </source>
</evidence>
<dbReference type="Pfam" id="PF00097">
    <property type="entry name" value="zf-C3HC4"/>
    <property type="match status" value="1"/>
</dbReference>
<comment type="catalytic activity">
    <reaction evidence="1">
        <text>[E2 ubiquitin-conjugating enzyme]-S-ubiquitinyl-L-cysteine + [acceptor protein]-L-lysine = [E2 ubiquitin-conjugating enzyme]-L-cysteine + [acceptor protein]-N(6)-ubiquitinyl-L-lysine.</text>
        <dbReference type="EC" id="2.3.2.31"/>
    </reaction>
</comment>
<dbReference type="STRING" id="35608.A0A2U1KGI1"/>
<dbReference type="UniPathway" id="UPA00143"/>
<dbReference type="InterPro" id="IPR018957">
    <property type="entry name" value="Znf_C3HC4_RING-type"/>
</dbReference>
<dbReference type="InterPro" id="IPR048962">
    <property type="entry name" value="ARIH1-like_UBL"/>
</dbReference>
<dbReference type="InterPro" id="IPR001841">
    <property type="entry name" value="Znf_RING"/>
</dbReference>
<dbReference type="GO" id="GO:0016567">
    <property type="term" value="P:protein ubiquitination"/>
    <property type="evidence" value="ECO:0007669"/>
    <property type="project" value="UniProtKB-UniPathway"/>
</dbReference>
<evidence type="ECO:0000256" key="9">
    <source>
        <dbReference type="ARBA" id="ARBA00022737"/>
    </source>
</evidence>
<keyword evidence="17" id="KW-1185">Reference proteome</keyword>
<evidence type="ECO:0000256" key="10">
    <source>
        <dbReference type="ARBA" id="ARBA00022771"/>
    </source>
</evidence>
<dbReference type="Gene3D" id="3.30.40.10">
    <property type="entry name" value="Zinc/RING finger domain, C3HC4 (zinc finger)"/>
    <property type="match status" value="1"/>
</dbReference>
<feature type="domain" description="RING-type" evidence="15">
    <location>
        <begin position="114"/>
        <end position="232"/>
    </location>
</feature>
<dbReference type="AlphaFoldDB" id="A0A2U1KGI1"/>
<protein>
    <recommendedName>
        <fullName evidence="6">RBR-type E3 ubiquitin transferase</fullName>
        <ecNumber evidence="6">2.3.2.31</ecNumber>
    </recommendedName>
</protein>